<feature type="region of interest" description="Disordered" evidence="1">
    <location>
        <begin position="2242"/>
        <end position="2261"/>
    </location>
</feature>
<feature type="region of interest" description="Disordered" evidence="1">
    <location>
        <begin position="3026"/>
        <end position="3050"/>
    </location>
</feature>
<feature type="region of interest" description="Disordered" evidence="1">
    <location>
        <begin position="252"/>
        <end position="275"/>
    </location>
</feature>
<feature type="compositionally biased region" description="Basic and acidic residues" evidence="1">
    <location>
        <begin position="1633"/>
        <end position="1644"/>
    </location>
</feature>
<feature type="region of interest" description="Disordered" evidence="1">
    <location>
        <begin position="2553"/>
        <end position="2577"/>
    </location>
</feature>
<feature type="compositionally biased region" description="Polar residues" evidence="1">
    <location>
        <begin position="2732"/>
        <end position="2742"/>
    </location>
</feature>
<proteinExistence type="predicted"/>
<gene>
    <name evidence="2" type="ORF">BLNAU_6077</name>
</gene>
<evidence type="ECO:0000313" key="2">
    <source>
        <dbReference type="EMBL" id="KAK2958829.1"/>
    </source>
</evidence>
<protein>
    <submittedName>
        <fullName evidence="2">Uncharacterized protein</fullName>
    </submittedName>
</protein>
<name>A0ABQ9Y528_9EUKA</name>
<feature type="compositionally biased region" description="Low complexity" evidence="1">
    <location>
        <begin position="3026"/>
        <end position="3045"/>
    </location>
</feature>
<accession>A0ABQ9Y528</accession>
<feature type="region of interest" description="Disordered" evidence="1">
    <location>
        <begin position="2732"/>
        <end position="2802"/>
    </location>
</feature>
<feature type="compositionally biased region" description="Basic and acidic residues" evidence="1">
    <location>
        <begin position="1652"/>
        <end position="1664"/>
    </location>
</feature>
<feature type="compositionally biased region" description="Low complexity" evidence="1">
    <location>
        <begin position="2748"/>
        <end position="2759"/>
    </location>
</feature>
<feature type="compositionally biased region" description="Low complexity" evidence="1">
    <location>
        <begin position="196"/>
        <end position="213"/>
    </location>
</feature>
<feature type="region of interest" description="Disordered" evidence="1">
    <location>
        <begin position="196"/>
        <end position="225"/>
    </location>
</feature>
<dbReference type="EMBL" id="JARBJD010000034">
    <property type="protein sequence ID" value="KAK2958829.1"/>
    <property type="molecule type" value="Genomic_DNA"/>
</dbReference>
<comment type="caution">
    <text evidence="2">The sequence shown here is derived from an EMBL/GenBank/DDBJ whole genome shotgun (WGS) entry which is preliminary data.</text>
</comment>
<sequence>MSLHSILTVLRDSFPTCEHTSLFSGYVDAFSQISELWGPKNTESRAVIKNGTINDGNAAIELSESEIADICDYSDALNLDESTTATLYLSWKDELETELKRPFFLYYLFARQDLLLCLICLFTRSSSPIPLNLLHSYSSLIPLPFSDLKPPQSRKFDEKRFRAERRGGHVYAATANLFSNWIMKLTDVISLKETLSADQPDTPTTSPTQEPPASGGTPSSAHQPKLHFSFSSTFEAEQQHYLLLEQKTSKSLMDNNSDSDNSHSHNAPSKFLSDSLLDSPAPPLETFSSRMHHTTLQGEASEVTMDSFSPPLTLADFMTLHKPTGLLRVIFHNFESLIQLLSEIGTSLSKIPSLHLNQMRSCLLIEFSLLLDLFFACTMNGQVQLSKEDVLYSIIHLDSILSRLGSTVSKMPVLSDKTAFPSNQEIFDMICSTTSQLLISIQSSIFNSFSFDLFAEQEEPNESNDLESSTPRSFSLNKEEITRLMTHSVSSLLNDTSQLIQNGKTKSDIYCGLALNWSLLVMNWMRESRALDKTISPPSSALTTAAPEQVETPFTIISALHQTIKDNLLICLEINVFSILSTNWTTSTQTRARLEIGWETHEPILFGVGCELVNLVSLFCRTVRFSQPLLSEPLRTVLSSLLAKNQQATASDPLLSSLSLLPSAAASILPSAPTVTAFLRSIVSVIPCLLNVIVGAGRADPNSIWSELLTLFPLNSVVIRDFLDAALLGVRRKAQQPPPSTCLVPLPLPSSSLLLSAFSSLPSFTLAVPVSSLLSHGILSTNDSSQQIPTQPFPATGQTKNVVNMSLSQPAVTFATYKAEPPTIAQTFSFLQFILSSPLPLPSTFPSSFLPLQSVQNAALIGFIESTKKEEVEEMRLIMQEEETRQLQSSLSSSALLQSSVINRPAVVPSFILNSQLVVQITLSKQAPVLSALHFLLSPLLLVLRTSQTSSHLTTSFLASAQHSMLFLRHLVDLWNEESVRAQLESITTRFESQKDAHSRMNETRTHFFISQLKEFENELGGLHLVAIDGTAPFLSFLITLLSSLSTLFASPHPSSFTTHLLSLLAESLSLVSTLLPFSLFSPSAIVSLSSSFLSVVKSESFDRGIEESERSSAKEGTKGLEPETFLSAWLECTAALLHQIGSPLQHDPSQKEFLQTLLPTSTLSLPSRHLVASHQHVSKGDSLLFSSSSIDSEDMTNVMDFAVFSFVSVSLHSIFSKLPLFSSSLVSSFISILAWIVMSVPTMLTNYSTLPFPSIDILPPSSNTAPTNVQSSSTPYSNLALLGSLRGFVMNEIVKDRFLSSSLISIATDAIFPILNNIHVENGQHETDRTTTDEQNTRDLQTHIAEALFTVLDEIMKQTVHEVEERAGGESKKTTKSVDLPSFAASSLVSPSLVVSAPSFLSLILSSSLSLTPSLVSLELVSIVISLSHDPSLRLRTSCFSFLHHLLLLSSLLHSPTSLVLLLPRKMTTLIDSVFDSFFSFAPIEFRDQIEQSSLSSFIALQDIADPQSSHLLNAVSSFIVTCINTQPSFAALLFRPSSSFLSKCLEFLSTLDFEVPSQFLACILLFLKSLSIQFQTDQSIMTAISTPSVFHTCRLLATANLDLSSSNELNPKALLLPFFVPESVRRAAEKKETRRILRDQRRSLSNQSKTDTEKKAEGDDTAKPTTDVEESPVLTEIGTKRIRLETRDMFKGAVTEHALFDISFINDDWGSTREPISIGEWWDGYDVGGLQNRQQSVGMGGERGFVVSAIEGDDDRECRQGVHPIDCVGYSEVGAGKERFGPFSCLFTFFFQRTQIASHQSSSEDLSTLVDPFTSIAAIHKHLSFLISSFLSTSSLLPLLSFVLSIHHISEEEIRLKRTNLLANPTSSLFSPSVFPPTANPSLFSPFTTSLSATSPLSTFTTLFSSADEFAFHSPSLAFLLDAFVGRMTEIPNKSWVDKIHELSLLTNTTLSFSFSLLSSISSFLSFVSLLPVVRSLTRTTTDINDEASQSIKDWMDRAALVPSFTSLPPSLHTLPPPHALSLVVSNSVSVVLFCPIVPPLTDPIFPTFSEYESMLADEFEEIDGNSAHSRLLLVAILSQFNLSLFSLVEKEELRKTTNEEVKLSAERAFSFSALFDVSSSHPLLTSQLFAPNRAEEDKALQKEERAQIQFPPLHHKLLHTLLLSSLKQLKLSSATPILSSCVTPLLSSLSLLLPLIPSFSSLPPSILIHPRLWQEDQRPSLSLTRSTTLLADLSPVAELDNTPMDSRPHRSSLLPSSLTPLHPTTSAFALTTPAHTLTSTTLSPHSTDSLFSDSQNDLSAITPTHSSLSTESGTEINRTQSIHVHSTCPPECERCQFRSFALNLLQELFGLFTLFAQSEVNTLPLTSAGTLPSLLMLLVSETLEAVPLSNESPFLLLRTVGPLLDSTANSTPSISNECTENPFLLKWKKCDSSIASEQIHEIFRHHYGSSFLPFFSTLSSIVSSSLSSIRSEFNGKKTVSQIASIFSSSQLETRSESLLLCLTTVSSLLASHPHFLRSLSTSGLFDLVSSVFALFSTKVKVDEPNNKEWNRHVAKKREERKKEGAKTGKKVKEEDESDIESHSLFFLVLLHRHHSLLASFSTLLTILFLFLVDKEALEDRPTESHTRALSTSTRNVNARQNEEGGMEKVERGKLVVDVLTKNSALIALLASADLLSHILSCVCSISLSVTPPHLFHTLTSPSLNFLSPERQKEVSHAITSVRFSVSRISPPTQRNTITEPPTPLSSYSIRSSAISRGRFRHADEDDTPVVLSRAQPTTQEKRKTPLKRKQERGQTTRRTEIPPSLLSADIVTQEQVRGKEEVDRKKEVLATAELQKSDTINDFWSKDDETTAQEIQLFCAPSPFISSSPDFIFASTANIFCSVLTHFLPSSSVGGLGPSFRLFISVLSMFVSTLRPFVQDWIVQSAGLGINALPLATDTTFSLITPIGARSAQKTSTPFGSRSDAKRSGDHRSPVLVLLPCLVLGNQVGSPSQLSFGHLLAACDILDSAMTILSSSVSASMSSSVGSRTSASSFHSTSSTSQRIRRSSQLGLNSAISSRRLSSSHIGWSTGKNLSALGRSLELSGLRGRAGRDNRMASSTTSSVDSFGAVGRSGGQLQRERYGVDVVKLKNGLLEIVRTEGDHINDQESSHSHLLVFAEIRSLHISLLWILLWCACEGLNALNDSTADEFRKGLVSWVVDEAEKKKHGKGLGERIEDSEVLERLISLGEIWM</sequence>
<feature type="compositionally biased region" description="Basic and acidic residues" evidence="1">
    <location>
        <begin position="2553"/>
        <end position="2576"/>
    </location>
</feature>
<feature type="compositionally biased region" description="Polar residues" evidence="1">
    <location>
        <begin position="2630"/>
        <end position="2642"/>
    </location>
</feature>
<evidence type="ECO:0000256" key="1">
    <source>
        <dbReference type="SAM" id="MobiDB-lite"/>
    </source>
</evidence>
<keyword evidence="3" id="KW-1185">Reference proteome</keyword>
<evidence type="ECO:0000313" key="3">
    <source>
        <dbReference type="Proteomes" id="UP001281761"/>
    </source>
</evidence>
<feature type="region of interest" description="Disordered" evidence="1">
    <location>
        <begin position="1633"/>
        <end position="1676"/>
    </location>
</feature>
<feature type="region of interest" description="Disordered" evidence="1">
    <location>
        <begin position="2625"/>
        <end position="2648"/>
    </location>
</feature>
<reference evidence="2 3" key="1">
    <citation type="journal article" date="2022" name="bioRxiv">
        <title>Genomics of Preaxostyla Flagellates Illuminates Evolutionary Transitions and the Path Towards Mitochondrial Loss.</title>
        <authorList>
            <person name="Novak L.V.F."/>
            <person name="Treitli S.C."/>
            <person name="Pyrih J."/>
            <person name="Halakuc P."/>
            <person name="Pipaliya S.V."/>
            <person name="Vacek V."/>
            <person name="Brzon O."/>
            <person name="Soukal P."/>
            <person name="Eme L."/>
            <person name="Dacks J.B."/>
            <person name="Karnkowska A."/>
            <person name="Elias M."/>
            <person name="Hampl V."/>
        </authorList>
    </citation>
    <scope>NUCLEOTIDE SEQUENCE [LARGE SCALE GENOMIC DNA]</scope>
    <source>
        <strain evidence="2">NAU3</strain>
        <tissue evidence="2">Gut</tissue>
    </source>
</reference>
<dbReference type="Proteomes" id="UP001281761">
    <property type="component" value="Unassembled WGS sequence"/>
</dbReference>
<organism evidence="2 3">
    <name type="scientific">Blattamonas nauphoetae</name>
    <dbReference type="NCBI Taxonomy" id="2049346"/>
    <lineage>
        <taxon>Eukaryota</taxon>
        <taxon>Metamonada</taxon>
        <taxon>Preaxostyla</taxon>
        <taxon>Oxymonadida</taxon>
        <taxon>Blattamonas</taxon>
    </lineage>
</organism>